<dbReference type="SUPFAM" id="SSF103032">
    <property type="entry name" value="Hypothetical protein YwqG"/>
    <property type="match status" value="2"/>
</dbReference>
<keyword evidence="3" id="KW-1185">Reference proteome</keyword>
<organism evidence="2 3">
    <name type="scientific">Roseibium album</name>
    <dbReference type="NCBI Taxonomy" id="311410"/>
    <lineage>
        <taxon>Bacteria</taxon>
        <taxon>Pseudomonadati</taxon>
        <taxon>Pseudomonadota</taxon>
        <taxon>Alphaproteobacteria</taxon>
        <taxon>Hyphomicrobiales</taxon>
        <taxon>Stappiaceae</taxon>
        <taxon>Roseibium</taxon>
    </lineage>
</organism>
<keyword evidence="1" id="KW-0472">Membrane</keyword>
<feature type="transmembrane region" description="Helical" evidence="1">
    <location>
        <begin position="12"/>
        <end position="39"/>
    </location>
</feature>
<evidence type="ECO:0000313" key="2">
    <source>
        <dbReference type="EMBL" id="CTQ66201.1"/>
    </source>
</evidence>
<evidence type="ECO:0000256" key="1">
    <source>
        <dbReference type="SAM" id="Phobius"/>
    </source>
</evidence>
<dbReference type="Pfam" id="PF09234">
    <property type="entry name" value="DUF1963"/>
    <property type="match status" value="2"/>
</dbReference>
<dbReference type="AlphaFoldDB" id="A0A0M6ZVD8"/>
<dbReference type="PANTHER" id="PTHR36436">
    <property type="entry name" value="SLL5081 PROTEIN"/>
    <property type="match status" value="1"/>
</dbReference>
<dbReference type="InterPro" id="IPR015315">
    <property type="entry name" value="DUF1963"/>
</dbReference>
<reference evidence="3" key="1">
    <citation type="submission" date="2015-07" db="EMBL/GenBank/DDBJ databases">
        <authorList>
            <person name="Rodrigo-Torres Lidia"/>
            <person name="Arahal R.David."/>
        </authorList>
    </citation>
    <scope>NUCLEOTIDE SEQUENCE [LARGE SCALE GENOMIC DNA]</scope>
    <source>
        <strain evidence="3">CECT 5096</strain>
    </source>
</reference>
<protein>
    <recommendedName>
        <fullName evidence="4">DUF1963 domain-containing protein</fullName>
    </recommendedName>
</protein>
<keyword evidence="1" id="KW-1133">Transmembrane helix</keyword>
<name>A0A0M6ZVD8_9HYPH</name>
<evidence type="ECO:0008006" key="4">
    <source>
        <dbReference type="Google" id="ProtNLM"/>
    </source>
</evidence>
<sequence>MPEYLQDEAGIIFISGLVLISIIFVTILWLIFSTLYNLLQKNNHKKQFEAVAIGADRIQNVLDASGYRAGGRMKRVVHQPAERRNTVVGEGANREGVYDRVGQSAHDVGHDTALPTEILETVSVVLRRQVPIRADEAPRSWFGGLPMMPDNVPWPRSLSRDHPQRGEIPLHFLAQLRCSDFPEDLWGGLGPRDGWLLFFVDPNSSGPEGDGEGYRVIHTQSLGVERELPQDLGPVHDGTFSGPNYGYLEGIDEIPRSWRRWPVDFVTVPNRLLEDENGVQRVTPDHFAATLYAGQEVSDAERPPVPDPFTEQMALAILTSIRTRLGKHPLKPEWNDEVIEGLMNPDAFASLKKDIPALKHTLEELRNSPQDDGDPGDEKIETKREHIRKLEVELGCQIRLAAVLDRYPSADSLKDYRDAVARANHAWRMEAVRDLENIIDQVSSSDRNRVLAKDEWLEIQKYLKQTRTSYFRFQRNSNGEFFALEREISLWDFYNKNYVQLWEFVADNYVDPELRDSIPTSVLKAFEPYWRKLFDSRPHRVGGEFDALQSNPSAGPTDSLLLLHLAGDNAMNWVWGDAGIVYFRISPQDLATGRYENTGAMLECF</sequence>
<dbReference type="Proteomes" id="UP000049983">
    <property type="component" value="Unassembled WGS sequence"/>
</dbReference>
<proteinExistence type="predicted"/>
<keyword evidence="1" id="KW-0812">Transmembrane</keyword>
<dbReference type="EMBL" id="CXWC01000002">
    <property type="protein sequence ID" value="CTQ66201.1"/>
    <property type="molecule type" value="Genomic_DNA"/>
</dbReference>
<dbReference type="Gene3D" id="2.30.320.10">
    <property type="entry name" value="YwqG-like"/>
    <property type="match status" value="2"/>
</dbReference>
<dbReference type="PANTHER" id="PTHR36436:SF6">
    <property type="entry name" value="SLL5081 PROTEIN"/>
    <property type="match status" value="1"/>
</dbReference>
<accession>A0A0M6ZVD8</accession>
<evidence type="ECO:0000313" key="3">
    <source>
        <dbReference type="Proteomes" id="UP000049983"/>
    </source>
</evidence>
<gene>
    <name evidence="2" type="ORF">LA5096_01003</name>
</gene>
<dbReference type="STRING" id="311410.LA5095_02147"/>
<dbReference type="InterPro" id="IPR035948">
    <property type="entry name" value="YwqG-like_sf"/>
</dbReference>